<proteinExistence type="predicted"/>
<name>A0ABU3PC06_9BURK</name>
<reference evidence="1" key="1">
    <citation type="submission" date="2023-09" db="EMBL/GenBank/DDBJ databases">
        <title>Paucibacter sp. APW11 Genome sequencing and assembly.</title>
        <authorList>
            <person name="Kim I."/>
        </authorList>
    </citation>
    <scope>NUCLEOTIDE SEQUENCE</scope>
    <source>
        <strain evidence="1">APW11</strain>
    </source>
</reference>
<protein>
    <submittedName>
        <fullName evidence="1">Uncharacterized protein</fullName>
    </submittedName>
</protein>
<dbReference type="RefSeq" id="WP_315650593.1">
    <property type="nucleotide sequence ID" value="NZ_JAVXZY010000004.1"/>
</dbReference>
<evidence type="ECO:0000313" key="2">
    <source>
        <dbReference type="Proteomes" id="UP001246372"/>
    </source>
</evidence>
<dbReference type="EMBL" id="JAVXZY010000004">
    <property type="protein sequence ID" value="MDT9000048.1"/>
    <property type="molecule type" value="Genomic_DNA"/>
</dbReference>
<accession>A0ABU3PC06</accession>
<gene>
    <name evidence="1" type="ORF">RQP53_12300</name>
</gene>
<dbReference type="Proteomes" id="UP001246372">
    <property type="component" value="Unassembled WGS sequence"/>
</dbReference>
<sequence length="49" mass="5679">MSPIAHIAGDSLIELTEVNEIKHLAFNKENPKLQRSIATRRFRDARFWG</sequence>
<evidence type="ECO:0000313" key="1">
    <source>
        <dbReference type="EMBL" id="MDT9000048.1"/>
    </source>
</evidence>
<comment type="caution">
    <text evidence="1">The sequence shown here is derived from an EMBL/GenBank/DDBJ whole genome shotgun (WGS) entry which is preliminary data.</text>
</comment>
<organism evidence="1 2">
    <name type="scientific">Roseateles aquae</name>
    <dbReference type="NCBI Taxonomy" id="3077235"/>
    <lineage>
        <taxon>Bacteria</taxon>
        <taxon>Pseudomonadati</taxon>
        <taxon>Pseudomonadota</taxon>
        <taxon>Betaproteobacteria</taxon>
        <taxon>Burkholderiales</taxon>
        <taxon>Sphaerotilaceae</taxon>
        <taxon>Roseateles</taxon>
    </lineage>
</organism>
<keyword evidence="2" id="KW-1185">Reference proteome</keyword>